<dbReference type="Pfam" id="PF00270">
    <property type="entry name" value="DEAD"/>
    <property type="match status" value="1"/>
</dbReference>
<dbReference type="InterPro" id="IPR027417">
    <property type="entry name" value="P-loop_NTPase"/>
</dbReference>
<dbReference type="Gene3D" id="1.10.3210.30">
    <property type="match status" value="1"/>
</dbReference>
<sequence length="860" mass="95385">MKKLPFWAKTHGASQPGISVDQHGRFTSAVGQQLVQAMFPQAWQNLQSAIAFLLAVHDVGKISPQFQIKCEAWVEQSGLAKEAANNAWATIGDPHARVSQDVLDYFWQQKGALSESHALWSAIVGAHHGKWAKARPYGYGPVSPPCLAPSPSIDWLREELDFVARQWERQGSVELPPVTDADGYLYAASGLITLADWIASDERHFPADPAYAPVDDAQIDHQARDVVDALGLGALTVRPGLSFEEIFGNAPYPMQEAAWQTITEPGVYVIEAPMGMGKTEAALMAAYKLMEQGKARGLYFGLPTQATSNRIYERVRDFVCCISPTAQRVQLIHGNSWLLDDLLAAPYQQQHSPADFAAAEAAADPSRWFCSSRRALLAPVGVGTADQAMLAALAVKHFALRRVALVGKVVILDEVHSYDHYTRAVIRELCRVLADLGATVIVLSATLTASARTALLQPGGPVPSMDAEGDSLPYPCISGRVYGQDTVQLCPCEAPPSRSVLVDFLPQQLAIDQAADIAASGGQVLWVCNTVADAQETFSRLKDHVATAAPHIDMGILHARLPFFMREERETEWMRRLGKEGQRQRGCILVSTQIVEQSVDLDADALFTQLAPTDMLLQRMGRLWRHNRRDRPVDQPCLHIIAEDLALDDLPSMNAAAIKQALGSKANVYDPFILLRTLEVWGKVSSVTLPDDIRSLIHTTYAEPEYLSDALQELYDKQFGKNIAMKMQADMNTDVWRLAGSDVEEYAPTRLSDHQEYGFVMYRTKKNGQITLLDGSIINSRSTDFVKDTARKLHRNALKLPDYRLAANPPQSRFLANYNLRHWIQIFDDGKMNVLGLKDGEHPYWDQELGIVWPKQRKQP</sequence>
<dbReference type="NCBIfam" id="TIGR01596">
    <property type="entry name" value="cas3_HD"/>
    <property type="match status" value="1"/>
</dbReference>
<organism evidence="12 13">
    <name type="scientific">Desulfovibrio desulfuricans</name>
    <dbReference type="NCBI Taxonomy" id="876"/>
    <lineage>
        <taxon>Bacteria</taxon>
        <taxon>Pseudomonadati</taxon>
        <taxon>Thermodesulfobacteriota</taxon>
        <taxon>Desulfovibrionia</taxon>
        <taxon>Desulfovibrionales</taxon>
        <taxon>Desulfovibrionaceae</taxon>
        <taxon>Desulfovibrio</taxon>
    </lineage>
</organism>
<evidence type="ECO:0000256" key="5">
    <source>
        <dbReference type="ARBA" id="ARBA00022741"/>
    </source>
</evidence>
<comment type="similarity">
    <text evidence="1">In the N-terminal section; belongs to the CRISPR-associated nuclease Cas3-HD family.</text>
</comment>
<accession>A0A4P7UIK3</accession>
<dbReference type="EMBL" id="CP036295">
    <property type="protein sequence ID" value="QCC85417.1"/>
    <property type="molecule type" value="Genomic_DNA"/>
</dbReference>
<dbReference type="SMART" id="SM00487">
    <property type="entry name" value="DEXDc"/>
    <property type="match status" value="1"/>
</dbReference>
<keyword evidence="9" id="KW-0051">Antiviral defense</keyword>
<dbReference type="InterPro" id="IPR011545">
    <property type="entry name" value="DEAD/DEAH_box_helicase_dom"/>
</dbReference>
<dbReference type="PROSITE" id="PS51194">
    <property type="entry name" value="HELICASE_CTER"/>
    <property type="match status" value="1"/>
</dbReference>
<dbReference type="GO" id="GO:0051607">
    <property type="term" value="P:defense response to virus"/>
    <property type="evidence" value="ECO:0007669"/>
    <property type="project" value="UniProtKB-KW"/>
</dbReference>
<dbReference type="CDD" id="cd09641">
    <property type="entry name" value="Cas3''_I"/>
    <property type="match status" value="1"/>
</dbReference>
<feature type="domain" description="Helicase C-terminal" evidence="10">
    <location>
        <begin position="510"/>
        <end position="679"/>
    </location>
</feature>
<protein>
    <submittedName>
        <fullName evidence="12">CRISPR-associated helicase Cas3</fullName>
    </submittedName>
</protein>
<evidence type="ECO:0000259" key="11">
    <source>
        <dbReference type="PROSITE" id="PS51643"/>
    </source>
</evidence>
<evidence type="ECO:0000256" key="7">
    <source>
        <dbReference type="ARBA" id="ARBA00022806"/>
    </source>
</evidence>
<dbReference type="Gene3D" id="3.40.50.300">
    <property type="entry name" value="P-loop containing nucleotide triphosphate hydrolases"/>
    <property type="match status" value="2"/>
</dbReference>
<keyword evidence="7" id="KW-0347">Helicase</keyword>
<evidence type="ECO:0000256" key="6">
    <source>
        <dbReference type="ARBA" id="ARBA00022801"/>
    </source>
</evidence>
<reference evidence="12 13" key="1">
    <citation type="submission" date="2019-02" db="EMBL/GenBank/DDBJ databases">
        <title>Complete Genome Sequence of Desulfovibrio desulfuricans IC1, a Sulfonate Utilizing Anaerobe.</title>
        <authorList>
            <person name="Day L.A."/>
            <person name="De Leon K.B."/>
            <person name="Wall J.D."/>
        </authorList>
    </citation>
    <scope>NUCLEOTIDE SEQUENCE [LARGE SCALE GENOMIC DNA]</scope>
    <source>
        <strain evidence="12 13">IC1</strain>
    </source>
</reference>
<dbReference type="SUPFAM" id="SSF52540">
    <property type="entry name" value="P-loop containing nucleoside triphosphate hydrolases"/>
    <property type="match status" value="1"/>
</dbReference>
<dbReference type="Pfam" id="PF22590">
    <property type="entry name" value="Cas3-like_C_2"/>
    <property type="match status" value="1"/>
</dbReference>
<comment type="similarity">
    <text evidence="2">In the central section; belongs to the CRISPR-associated helicase Cas3 family.</text>
</comment>
<dbReference type="GO" id="GO:0005524">
    <property type="term" value="F:ATP binding"/>
    <property type="evidence" value="ECO:0007669"/>
    <property type="project" value="UniProtKB-KW"/>
</dbReference>
<dbReference type="RefSeq" id="WP_136399585.1">
    <property type="nucleotide sequence ID" value="NZ_CP036295.1"/>
</dbReference>
<dbReference type="NCBIfam" id="TIGR01587">
    <property type="entry name" value="cas3_core"/>
    <property type="match status" value="1"/>
</dbReference>
<dbReference type="OrthoDB" id="9810236at2"/>
<evidence type="ECO:0000256" key="8">
    <source>
        <dbReference type="ARBA" id="ARBA00022840"/>
    </source>
</evidence>
<dbReference type="PROSITE" id="PS51643">
    <property type="entry name" value="HD_CAS3"/>
    <property type="match status" value="1"/>
</dbReference>
<name>A0A4P7UIK3_DESDE</name>
<dbReference type="InterPro" id="IPR006474">
    <property type="entry name" value="Helicase_Cas3_CRISPR-ass_core"/>
</dbReference>
<dbReference type="InterPro" id="IPR001650">
    <property type="entry name" value="Helicase_C-like"/>
</dbReference>
<dbReference type="InterPro" id="IPR038257">
    <property type="entry name" value="CRISPR-assoc_Cas3_HD_sf"/>
</dbReference>
<keyword evidence="4" id="KW-0479">Metal-binding</keyword>
<dbReference type="PANTHER" id="PTHR47963">
    <property type="entry name" value="DEAD-BOX ATP-DEPENDENT RNA HELICASE 47, MITOCHONDRIAL"/>
    <property type="match status" value="1"/>
</dbReference>
<proteinExistence type="inferred from homology"/>
<dbReference type="GO" id="GO:0003724">
    <property type="term" value="F:RNA helicase activity"/>
    <property type="evidence" value="ECO:0007669"/>
    <property type="project" value="TreeGrafter"/>
</dbReference>
<evidence type="ECO:0000256" key="1">
    <source>
        <dbReference type="ARBA" id="ARBA00006847"/>
    </source>
</evidence>
<dbReference type="InterPro" id="IPR050547">
    <property type="entry name" value="DEAD_box_RNA_helicases"/>
</dbReference>
<evidence type="ECO:0000259" key="10">
    <source>
        <dbReference type="PROSITE" id="PS51194"/>
    </source>
</evidence>
<dbReference type="GO" id="GO:0016787">
    <property type="term" value="F:hydrolase activity"/>
    <property type="evidence" value="ECO:0007669"/>
    <property type="project" value="UniProtKB-KW"/>
</dbReference>
<evidence type="ECO:0000313" key="13">
    <source>
        <dbReference type="Proteomes" id="UP000297065"/>
    </source>
</evidence>
<evidence type="ECO:0000256" key="2">
    <source>
        <dbReference type="ARBA" id="ARBA00009046"/>
    </source>
</evidence>
<feature type="domain" description="HD Cas3-type" evidence="11">
    <location>
        <begin position="13"/>
        <end position="198"/>
    </location>
</feature>
<keyword evidence="5" id="KW-0547">Nucleotide-binding</keyword>
<dbReference type="SMART" id="SM00490">
    <property type="entry name" value="HELICc"/>
    <property type="match status" value="1"/>
</dbReference>
<dbReference type="InterPro" id="IPR054712">
    <property type="entry name" value="Cas3-like_dom"/>
</dbReference>
<evidence type="ECO:0000313" key="12">
    <source>
        <dbReference type="EMBL" id="QCC85417.1"/>
    </source>
</evidence>
<dbReference type="PANTHER" id="PTHR47963:SF9">
    <property type="entry name" value="CRISPR-ASSOCIATED ENDONUCLEASE_HELICASE CAS3"/>
    <property type="match status" value="1"/>
</dbReference>
<evidence type="ECO:0000256" key="3">
    <source>
        <dbReference type="ARBA" id="ARBA00022722"/>
    </source>
</evidence>
<dbReference type="GO" id="GO:0046872">
    <property type="term" value="F:metal ion binding"/>
    <property type="evidence" value="ECO:0007669"/>
    <property type="project" value="UniProtKB-KW"/>
</dbReference>
<dbReference type="AlphaFoldDB" id="A0A4P7UIK3"/>
<evidence type="ECO:0000256" key="9">
    <source>
        <dbReference type="ARBA" id="ARBA00023118"/>
    </source>
</evidence>
<keyword evidence="8" id="KW-0067">ATP-binding</keyword>
<dbReference type="Pfam" id="PF18019">
    <property type="entry name" value="Cas3_HD"/>
    <property type="match status" value="1"/>
</dbReference>
<gene>
    <name evidence="12" type="primary">cas3</name>
    <name evidence="12" type="ORF">DDIC_05910</name>
</gene>
<dbReference type="InterPro" id="IPR014001">
    <property type="entry name" value="Helicase_ATP-bd"/>
</dbReference>
<evidence type="ECO:0000256" key="4">
    <source>
        <dbReference type="ARBA" id="ARBA00022723"/>
    </source>
</evidence>
<dbReference type="GO" id="GO:0004518">
    <property type="term" value="F:nuclease activity"/>
    <property type="evidence" value="ECO:0007669"/>
    <property type="project" value="UniProtKB-KW"/>
</dbReference>
<keyword evidence="3" id="KW-0540">Nuclease</keyword>
<dbReference type="Proteomes" id="UP000297065">
    <property type="component" value="Chromosome"/>
</dbReference>
<dbReference type="GO" id="GO:0003723">
    <property type="term" value="F:RNA binding"/>
    <property type="evidence" value="ECO:0007669"/>
    <property type="project" value="TreeGrafter"/>
</dbReference>
<dbReference type="InterPro" id="IPR006483">
    <property type="entry name" value="CRISPR-assoc_Cas3_HD"/>
</dbReference>
<keyword evidence="6" id="KW-0378">Hydrolase</keyword>